<dbReference type="NCBIfam" id="TIGR00005">
    <property type="entry name" value="rluA_subfam"/>
    <property type="match status" value="1"/>
</dbReference>
<dbReference type="GO" id="GO:0140098">
    <property type="term" value="F:catalytic activity, acting on RNA"/>
    <property type="evidence" value="ECO:0007669"/>
    <property type="project" value="UniProtKB-ARBA"/>
</dbReference>
<dbReference type="InterPro" id="IPR006145">
    <property type="entry name" value="PsdUridine_synth_RsuA/RluA"/>
</dbReference>
<gene>
    <name evidence="6" type="ORF">FTX54_010445</name>
</gene>
<evidence type="ECO:0000256" key="3">
    <source>
        <dbReference type="PIRSR" id="PIRSR606225-1"/>
    </source>
</evidence>
<feature type="active site" evidence="3">
    <location>
        <position position="140"/>
    </location>
</feature>
<dbReference type="EC" id="5.4.99.-" evidence="4"/>
<keyword evidence="7" id="KW-1185">Reference proteome</keyword>
<dbReference type="Pfam" id="PF00849">
    <property type="entry name" value="PseudoU_synth_2"/>
    <property type="match status" value="1"/>
</dbReference>
<organism evidence="6 7">
    <name type="scientific">Alkalicoccus halolimnae</name>
    <dbReference type="NCBI Taxonomy" id="1667239"/>
    <lineage>
        <taxon>Bacteria</taxon>
        <taxon>Bacillati</taxon>
        <taxon>Bacillota</taxon>
        <taxon>Bacilli</taxon>
        <taxon>Bacillales</taxon>
        <taxon>Bacillaceae</taxon>
        <taxon>Alkalicoccus</taxon>
    </lineage>
</organism>
<dbReference type="GO" id="GO:0000455">
    <property type="term" value="P:enzyme-directed rRNA pseudouridine synthesis"/>
    <property type="evidence" value="ECO:0007669"/>
    <property type="project" value="TreeGrafter"/>
</dbReference>
<comment type="catalytic activity">
    <reaction evidence="1 4">
        <text>a uridine in RNA = a pseudouridine in RNA</text>
        <dbReference type="Rhea" id="RHEA:48348"/>
        <dbReference type="Rhea" id="RHEA-COMP:12068"/>
        <dbReference type="Rhea" id="RHEA-COMP:12069"/>
        <dbReference type="ChEBI" id="CHEBI:65314"/>
        <dbReference type="ChEBI" id="CHEBI:65315"/>
    </reaction>
</comment>
<dbReference type="InterPro" id="IPR006224">
    <property type="entry name" value="PsdUridine_synth_RluA-like_CS"/>
</dbReference>
<dbReference type="PROSITE" id="PS01129">
    <property type="entry name" value="PSI_RLU"/>
    <property type="match status" value="1"/>
</dbReference>
<dbReference type="RefSeq" id="WP_147804988.1">
    <property type="nucleotide sequence ID" value="NZ_CP144914.1"/>
</dbReference>
<dbReference type="GO" id="GO:0009982">
    <property type="term" value="F:pseudouridine synthase activity"/>
    <property type="evidence" value="ECO:0007669"/>
    <property type="project" value="InterPro"/>
</dbReference>
<evidence type="ECO:0000256" key="2">
    <source>
        <dbReference type="ARBA" id="ARBA00010876"/>
    </source>
</evidence>
<proteinExistence type="inferred from homology"/>
<dbReference type="EMBL" id="CP144914">
    <property type="protein sequence ID" value="WWD78846.1"/>
    <property type="molecule type" value="Genomic_DNA"/>
</dbReference>
<dbReference type="GO" id="GO:0003723">
    <property type="term" value="F:RNA binding"/>
    <property type="evidence" value="ECO:0007669"/>
    <property type="project" value="InterPro"/>
</dbReference>
<evidence type="ECO:0000313" key="7">
    <source>
        <dbReference type="Proteomes" id="UP000321816"/>
    </source>
</evidence>
<dbReference type="SUPFAM" id="SSF55120">
    <property type="entry name" value="Pseudouridine synthase"/>
    <property type="match status" value="1"/>
</dbReference>
<dbReference type="OrthoDB" id="9807829at2"/>
<dbReference type="PANTHER" id="PTHR21600">
    <property type="entry name" value="MITOCHONDRIAL RNA PSEUDOURIDINE SYNTHASE"/>
    <property type="match status" value="1"/>
</dbReference>
<name>A0A5C7FCN0_9BACI</name>
<dbReference type="InterPro" id="IPR006225">
    <property type="entry name" value="PsdUridine_synth_RluC/D"/>
</dbReference>
<dbReference type="KEGG" id="ahal:FTX54_010445"/>
<dbReference type="InterPro" id="IPR020103">
    <property type="entry name" value="PsdUridine_synth_cat_dom_sf"/>
</dbReference>
<dbReference type="InterPro" id="IPR050188">
    <property type="entry name" value="RluA_PseudoU_synthase"/>
</dbReference>
<dbReference type="PANTHER" id="PTHR21600:SF35">
    <property type="entry name" value="PSEUDOURIDINE SYNTHASE"/>
    <property type="match status" value="1"/>
</dbReference>
<dbReference type="Proteomes" id="UP000321816">
    <property type="component" value="Chromosome"/>
</dbReference>
<dbReference type="AlphaFoldDB" id="A0A5C7FCN0"/>
<evidence type="ECO:0000256" key="4">
    <source>
        <dbReference type="RuleBase" id="RU362028"/>
    </source>
</evidence>
<protein>
    <recommendedName>
        <fullName evidence="4">Pseudouridine synthase</fullName>
        <ecNumber evidence="4">5.4.99.-</ecNumber>
    </recommendedName>
</protein>
<reference evidence="6 7" key="1">
    <citation type="submission" date="2024-01" db="EMBL/GenBank/DDBJ databases">
        <title>Complete Genome Sequence of Alkalicoccus halolimnae BZ-SZ-XJ29T, a Moderately Halophilic Bacterium Isolated from a Salt Lake.</title>
        <authorList>
            <person name="Zhao B."/>
        </authorList>
    </citation>
    <scope>NUCLEOTIDE SEQUENCE [LARGE SCALE GENOMIC DNA]</scope>
    <source>
        <strain evidence="6 7">BZ-SZ-XJ29</strain>
    </source>
</reference>
<dbReference type="CDD" id="cd02869">
    <property type="entry name" value="PseudoU_synth_RluA_like"/>
    <property type="match status" value="1"/>
</dbReference>
<evidence type="ECO:0000259" key="5">
    <source>
        <dbReference type="Pfam" id="PF00849"/>
    </source>
</evidence>
<comment type="function">
    <text evidence="4">Responsible for synthesis of pseudouridine from uracil.</text>
</comment>
<dbReference type="Gene3D" id="3.30.2350.10">
    <property type="entry name" value="Pseudouridine synthase"/>
    <property type="match status" value="1"/>
</dbReference>
<keyword evidence="4 6" id="KW-0413">Isomerase</keyword>
<evidence type="ECO:0000256" key="1">
    <source>
        <dbReference type="ARBA" id="ARBA00000073"/>
    </source>
</evidence>
<evidence type="ECO:0000313" key="6">
    <source>
        <dbReference type="EMBL" id="WWD78846.1"/>
    </source>
</evidence>
<sequence>MKDKVIKLVWEVPASISGIMLREFLRVEKQVSRKLLAEVKFRGGKLEINEAEASVNAILKPTDKVTITLPAEDVSGNIIPAFHPLVKLYEDEHVLVIDKPPHLPVLPMTDRLKPSVSGAILYDYIQNRWPATVHIVTRLDRDTSGVMLIAKHRYAHSLLFAAQHRGEVRRSYRAQVKGEFPWAAVSIHVPIARKPTSNVEREPFSKGQKAVSHVKCLKKADISELRISLETGRTHQIRVHMNWLGFPVAGDTLYGEVEKGFSRQALHAEEIIFPHPISGEQITVSAAPEFT</sequence>
<accession>A0A5C7FCN0</accession>
<feature type="domain" description="Pseudouridine synthase RsuA/RluA-like" evidence="5">
    <location>
        <begin position="93"/>
        <end position="242"/>
    </location>
</feature>
<comment type="similarity">
    <text evidence="2 4">Belongs to the pseudouridine synthase RluA family.</text>
</comment>